<name>A0A6M4MF12_9ALTE</name>
<dbReference type="OrthoDB" id="8481281at2"/>
<feature type="transmembrane region" description="Helical" evidence="1">
    <location>
        <begin position="271"/>
        <end position="293"/>
    </location>
</feature>
<dbReference type="RefSeq" id="WP_075607945.1">
    <property type="nucleotide sequence ID" value="NZ_CP052766.1"/>
</dbReference>
<feature type="transmembrane region" description="Helical" evidence="1">
    <location>
        <begin position="390"/>
        <end position="414"/>
    </location>
</feature>
<keyword evidence="1" id="KW-0472">Membrane</keyword>
<feature type="transmembrane region" description="Helical" evidence="1">
    <location>
        <begin position="229"/>
        <end position="251"/>
    </location>
</feature>
<protein>
    <submittedName>
        <fullName evidence="2">Uncharacterized protein</fullName>
    </submittedName>
</protein>
<feature type="transmembrane region" description="Helical" evidence="1">
    <location>
        <begin position="188"/>
        <end position="208"/>
    </location>
</feature>
<keyword evidence="3" id="KW-1185">Reference proteome</keyword>
<feature type="transmembrane region" description="Helical" evidence="1">
    <location>
        <begin position="160"/>
        <end position="182"/>
    </location>
</feature>
<reference evidence="2 3" key="2">
    <citation type="submission" date="2020-04" db="EMBL/GenBank/DDBJ databases">
        <title>Complete genome sequence of Alteromonas pelagimontana 5.12T.</title>
        <authorList>
            <person name="Sinha R.K."/>
            <person name="Krishnan K.P."/>
            <person name="Kurian J.P."/>
        </authorList>
    </citation>
    <scope>NUCLEOTIDE SEQUENCE [LARGE SCALE GENOMIC DNA]</scope>
    <source>
        <strain evidence="2 3">5.12</strain>
    </source>
</reference>
<proteinExistence type="predicted"/>
<evidence type="ECO:0000256" key="1">
    <source>
        <dbReference type="SAM" id="Phobius"/>
    </source>
</evidence>
<feature type="transmembrane region" description="Helical" evidence="1">
    <location>
        <begin position="53"/>
        <end position="75"/>
    </location>
</feature>
<evidence type="ECO:0000313" key="2">
    <source>
        <dbReference type="EMBL" id="QJR80756.1"/>
    </source>
</evidence>
<organism evidence="2 3">
    <name type="scientific">Alteromonas pelagimontana</name>
    <dbReference type="NCBI Taxonomy" id="1858656"/>
    <lineage>
        <taxon>Bacteria</taxon>
        <taxon>Pseudomonadati</taxon>
        <taxon>Pseudomonadota</taxon>
        <taxon>Gammaproteobacteria</taxon>
        <taxon>Alteromonadales</taxon>
        <taxon>Alteromonadaceae</taxon>
        <taxon>Alteromonas/Salinimonas group</taxon>
        <taxon>Alteromonas</taxon>
    </lineage>
</organism>
<keyword evidence="1" id="KW-1133">Transmembrane helix</keyword>
<reference evidence="3" key="1">
    <citation type="submission" date="2014-12" db="EMBL/GenBank/DDBJ databases">
        <title>Complete genome sequence of a multi-drug resistant Klebsiella pneumoniae.</title>
        <authorList>
            <person name="Hua X."/>
            <person name="Chen Q."/>
            <person name="Li X."/>
            <person name="Feng Y."/>
            <person name="Ruan Z."/>
            <person name="Yu Y."/>
        </authorList>
    </citation>
    <scope>NUCLEOTIDE SEQUENCE [LARGE SCALE GENOMIC DNA]</scope>
    <source>
        <strain evidence="3">5.12</strain>
    </source>
</reference>
<dbReference type="KEGG" id="apel:CA267_008185"/>
<evidence type="ECO:0000313" key="3">
    <source>
        <dbReference type="Proteomes" id="UP000219285"/>
    </source>
</evidence>
<dbReference type="AlphaFoldDB" id="A0A6M4MF12"/>
<feature type="transmembrane region" description="Helical" evidence="1">
    <location>
        <begin position="22"/>
        <end position="41"/>
    </location>
</feature>
<accession>A0A6M4MF12</accession>
<feature type="transmembrane region" description="Helical" evidence="1">
    <location>
        <begin position="434"/>
        <end position="454"/>
    </location>
</feature>
<dbReference type="EMBL" id="CP052766">
    <property type="protein sequence ID" value="QJR80756.1"/>
    <property type="molecule type" value="Genomic_DNA"/>
</dbReference>
<gene>
    <name evidence="2" type="ORF">CA267_008185</name>
</gene>
<keyword evidence="1" id="KW-0812">Transmembrane</keyword>
<sequence length="623" mass="68652">MSYDFGSQTLGINNPFKTEGKFRAASGALLFLAGLIPLFNVSSSLKTEPVLGYTYAILGFILLAAGSRHLGVGLFQLFRYFVGRSVPTSLAFNRSRSESDTANAEKKALLYDDDQLHSMLMGRKNTTFAEPVGWVARLIHSVFPNLTFLPYPIRHIGQEVGAMAINFATAFISYLIVFFVVSTGLAGIVVQEIATPALSLLLLIYLVISWRRSAAALSTVTETHMHSSAGASFGTLIAMSILIPVIIGFGLDEFTGWTAQEVSEFTDGLSLFSAWPNLGLLLVATLIVIGTIIPPLKKRAKGVTPSTDVSEYRDNMQENVHPNEIFINIENIVLANRRYKEIPNRIYREFDPKLIEQAEGKGAFKGELLVETQPQLALDDEKLPSRGQKILLTGAAQIALLLGYVFFVLLALNIADIISYFLALPGPLLSKQTLLTMLPLLNDVLVSLFAWLTFQAAAKMLNNASHIFWGELQFSSLLMYMKTEGTYTESRISTGMAIHDSTRSENVVVRSSITPWIITTRLLTSIFATSGSGNLESPRFIMGMMKNDDEMEKIKTELKSFLRGRESIASITNEGDLQNASTIHQVNQQTRAIPIQEAEVEKLNVRDNDAAGFLRNNDADGKK</sequence>
<dbReference type="Proteomes" id="UP000219285">
    <property type="component" value="Chromosome"/>
</dbReference>